<reference evidence="1 2" key="1">
    <citation type="journal article" date="2016" name="Nat. Commun.">
        <title>Thousands of microbial genomes shed light on interconnected biogeochemical processes in an aquifer system.</title>
        <authorList>
            <person name="Anantharaman K."/>
            <person name="Brown C.T."/>
            <person name="Hug L.A."/>
            <person name="Sharon I."/>
            <person name="Castelle C.J."/>
            <person name="Probst A.J."/>
            <person name="Thomas B.C."/>
            <person name="Singh A."/>
            <person name="Wilkins M.J."/>
            <person name="Karaoz U."/>
            <person name="Brodie E.L."/>
            <person name="Williams K.H."/>
            <person name="Hubbard S.S."/>
            <person name="Banfield J.F."/>
        </authorList>
    </citation>
    <scope>NUCLEOTIDE SEQUENCE [LARGE SCALE GENOMIC DNA]</scope>
</reference>
<proteinExistence type="predicted"/>
<name>A0A1F5BV01_9BACT</name>
<evidence type="ECO:0000313" key="2">
    <source>
        <dbReference type="Proteomes" id="UP000176650"/>
    </source>
</evidence>
<comment type="caution">
    <text evidence="1">The sequence shown here is derived from an EMBL/GenBank/DDBJ whole genome shotgun (WGS) entry which is preliminary data.</text>
</comment>
<dbReference type="Proteomes" id="UP000176650">
    <property type="component" value="Unassembled WGS sequence"/>
</dbReference>
<evidence type="ECO:0000313" key="1">
    <source>
        <dbReference type="EMBL" id="OGD34430.1"/>
    </source>
</evidence>
<dbReference type="AlphaFoldDB" id="A0A1F5BV01"/>
<accession>A0A1F5BV01</accession>
<gene>
    <name evidence="1" type="ORF">A2988_02810</name>
</gene>
<sequence>MRKPVIIGQSHNIISVLANNVDWGALDATVLRQIIDNPREAGVQFTAFLKNGGRVTISSIEKSTPIPLSDLIKSRFDWVNNAITNERFPAPDRLWNDYREFYFGDISSKEAVKRMKVKGYEPANSHELLVWNGWDGENFVVALGSVAEVRGNRCVLCLGRYGLERSLNLSQWVNGWSAICRFLAVRKSSGS</sequence>
<organism evidence="1 2">
    <name type="scientific">Candidatus Azambacteria bacterium RIFCSPLOWO2_01_FULL_46_25</name>
    <dbReference type="NCBI Taxonomy" id="1797298"/>
    <lineage>
        <taxon>Bacteria</taxon>
        <taxon>Candidatus Azamiibacteriota</taxon>
    </lineage>
</organism>
<protein>
    <submittedName>
        <fullName evidence="1">Uncharacterized protein</fullName>
    </submittedName>
</protein>
<dbReference type="EMBL" id="MEYS01000001">
    <property type="protein sequence ID" value="OGD34430.1"/>
    <property type="molecule type" value="Genomic_DNA"/>
</dbReference>